<gene>
    <name evidence="4" type="ORF">D9619_008578</name>
</gene>
<evidence type="ECO:0000256" key="2">
    <source>
        <dbReference type="ARBA" id="ARBA00022827"/>
    </source>
</evidence>
<accession>A0A8H5F0N6</accession>
<proteinExistence type="predicted"/>
<dbReference type="Proteomes" id="UP000567179">
    <property type="component" value="Unassembled WGS sequence"/>
</dbReference>
<evidence type="ECO:0008006" key="6">
    <source>
        <dbReference type="Google" id="ProtNLM"/>
    </source>
</evidence>
<dbReference type="GO" id="GO:0004499">
    <property type="term" value="F:N,N-dimethylaniline monooxygenase activity"/>
    <property type="evidence" value="ECO:0007669"/>
    <property type="project" value="InterPro"/>
</dbReference>
<dbReference type="SUPFAM" id="SSF51905">
    <property type="entry name" value="FAD/NAD(P)-binding domain"/>
    <property type="match status" value="2"/>
</dbReference>
<reference evidence="4 5" key="1">
    <citation type="journal article" date="2020" name="ISME J.">
        <title>Uncovering the hidden diversity of litter-decomposition mechanisms in mushroom-forming fungi.</title>
        <authorList>
            <person name="Floudas D."/>
            <person name="Bentzer J."/>
            <person name="Ahren D."/>
            <person name="Johansson T."/>
            <person name="Persson P."/>
            <person name="Tunlid A."/>
        </authorList>
    </citation>
    <scope>NUCLEOTIDE SEQUENCE [LARGE SCALE GENOMIC DNA]</scope>
    <source>
        <strain evidence="4 5">CBS 101986</strain>
    </source>
</reference>
<dbReference type="PRINTS" id="PR00368">
    <property type="entry name" value="FADPNR"/>
</dbReference>
<dbReference type="AlphaFoldDB" id="A0A8H5F0N6"/>
<dbReference type="InterPro" id="IPR032710">
    <property type="entry name" value="NTF2-like_dom_sf"/>
</dbReference>
<dbReference type="InterPro" id="IPR050982">
    <property type="entry name" value="Auxin_biosynth/cation_transpt"/>
</dbReference>
<name>A0A8H5F0N6_9AGAR</name>
<dbReference type="Gene3D" id="3.50.50.60">
    <property type="entry name" value="FAD/NAD(P)-binding domain"/>
    <property type="match status" value="1"/>
</dbReference>
<keyword evidence="1" id="KW-0285">Flavoprotein</keyword>
<organism evidence="4 5">
    <name type="scientific">Psilocybe cf. subviscida</name>
    <dbReference type="NCBI Taxonomy" id="2480587"/>
    <lineage>
        <taxon>Eukaryota</taxon>
        <taxon>Fungi</taxon>
        <taxon>Dikarya</taxon>
        <taxon>Basidiomycota</taxon>
        <taxon>Agaricomycotina</taxon>
        <taxon>Agaricomycetes</taxon>
        <taxon>Agaricomycetidae</taxon>
        <taxon>Agaricales</taxon>
        <taxon>Agaricineae</taxon>
        <taxon>Strophariaceae</taxon>
        <taxon>Psilocybe</taxon>
    </lineage>
</organism>
<dbReference type="PRINTS" id="PR00411">
    <property type="entry name" value="PNDRDTASEI"/>
</dbReference>
<keyword evidence="2" id="KW-0274">FAD</keyword>
<protein>
    <recommendedName>
        <fullName evidence="6">FAD/NAD(P)-binding domain-containing protein</fullName>
    </recommendedName>
</protein>
<evidence type="ECO:0000313" key="4">
    <source>
        <dbReference type="EMBL" id="KAF5319540.1"/>
    </source>
</evidence>
<evidence type="ECO:0000256" key="1">
    <source>
        <dbReference type="ARBA" id="ARBA00022630"/>
    </source>
</evidence>
<comment type="caution">
    <text evidence="4">The sequence shown here is derived from an EMBL/GenBank/DDBJ whole genome shotgun (WGS) entry which is preliminary data.</text>
</comment>
<dbReference type="GO" id="GO:0050660">
    <property type="term" value="F:flavin adenine dinucleotide binding"/>
    <property type="evidence" value="ECO:0007669"/>
    <property type="project" value="InterPro"/>
</dbReference>
<dbReference type="InterPro" id="IPR020946">
    <property type="entry name" value="Flavin_mOase-like"/>
</dbReference>
<keyword evidence="3" id="KW-0560">Oxidoreductase</keyword>
<evidence type="ECO:0000313" key="5">
    <source>
        <dbReference type="Proteomes" id="UP000567179"/>
    </source>
</evidence>
<dbReference type="Gene3D" id="3.10.450.50">
    <property type="match status" value="1"/>
</dbReference>
<dbReference type="GO" id="GO:0050661">
    <property type="term" value="F:NADP binding"/>
    <property type="evidence" value="ECO:0007669"/>
    <property type="project" value="InterPro"/>
</dbReference>
<dbReference type="PANTHER" id="PTHR43539">
    <property type="entry name" value="FLAVIN-BINDING MONOOXYGENASE-LIKE PROTEIN (AFU_ORTHOLOGUE AFUA_4G09220)"/>
    <property type="match status" value="1"/>
</dbReference>
<dbReference type="SUPFAM" id="SSF54427">
    <property type="entry name" value="NTF2-like"/>
    <property type="match status" value="1"/>
</dbReference>
<dbReference type="OrthoDB" id="74360at2759"/>
<dbReference type="PANTHER" id="PTHR43539:SF26">
    <property type="entry name" value="MONOOXYGENASE, PUTATIVE-RELATED"/>
    <property type="match status" value="1"/>
</dbReference>
<sequence>MAPPTKLTFRIPTYERLGASPPADSEKNAPQIALDWFHQFSAALNSHDPAAVAELLCKDALWRDTNALTWDIRTFDGTDRIKALLEGRLEEMGVGSLMWMNFVRYQQVFPDTAWILSMFSFETNVGLCKCVVRLVYTPDGNWKGFTVYTDLDNLKAFPELIGPHRNKVPITGASWLESRARQLSGEPDVPVLIVGAGQSGLILAARLKYLGVKSILIERDARIGDSWRRRYDSLCLHFPVWYDHMPYMPFPPTWPKYTPGPKMAEWLESYSTALELNVWTSSTVVSATQESNGKWAVRVKRENEDAERVFFVNHFVLATGQGDGVPRIPNIPNHDEFNGPIIHSAQYKNTNAYVNKRVLVVGAGNSGHDVASDMARNGIDVTLLQRSSTFIMDLDKGWKFLGGAVYNEGGPPVELADLLTHSLPHLLLEAGMAQRGAKAIVAEQKDMIDGLKSVGYNASLGYKDAGILLSLKQNGGGHHFDTGAASLIIQKAIKVKSGTQISKYESDGVQFEDGSRMDVDAVIYATGCGDMRNFIRAICGDAIADQCPPMGGLNDEGEINWFRKLPVKGLWYMHGNLSLNRFHSKHVAMYIKAEEEGLIKSRYAADIGPDCISLRV</sequence>
<dbReference type="Pfam" id="PF00743">
    <property type="entry name" value="FMO-like"/>
    <property type="match status" value="1"/>
</dbReference>
<keyword evidence="5" id="KW-1185">Reference proteome</keyword>
<evidence type="ECO:0000256" key="3">
    <source>
        <dbReference type="ARBA" id="ARBA00023002"/>
    </source>
</evidence>
<dbReference type="InterPro" id="IPR036188">
    <property type="entry name" value="FAD/NAD-bd_sf"/>
</dbReference>
<dbReference type="EMBL" id="JAACJJ010000029">
    <property type="protein sequence ID" value="KAF5319540.1"/>
    <property type="molecule type" value="Genomic_DNA"/>
</dbReference>